<gene>
    <name evidence="1" type="ORF">HNR78_002197</name>
</gene>
<sequence>MQHVLADDLYQKDVNKAVSAKETFKTWKKVLLPQSTRF</sequence>
<dbReference type="EMBL" id="JACICZ010000008">
    <property type="protein sequence ID" value="MBB3869304.1"/>
    <property type="molecule type" value="Genomic_DNA"/>
</dbReference>
<comment type="caution">
    <text evidence="1">The sequence shown here is derived from an EMBL/GenBank/DDBJ whole genome shotgun (WGS) entry which is preliminary data.</text>
</comment>
<evidence type="ECO:0000313" key="2">
    <source>
        <dbReference type="Proteomes" id="UP000613002"/>
    </source>
</evidence>
<proteinExistence type="predicted"/>
<reference evidence="1 2" key="1">
    <citation type="submission" date="2020-08" db="EMBL/GenBank/DDBJ databases">
        <title>Genomic Encyclopedia of Type Strains, Phase IV (KMG-IV): sequencing the most valuable type-strain genomes for metagenomic binning, comparative biology and taxonomic classification.</title>
        <authorList>
            <person name="Goeker M."/>
        </authorList>
    </citation>
    <scope>NUCLEOTIDE SEQUENCE [LARGE SCALE GENOMIC DNA]</scope>
    <source>
        <strain evidence="1 2">DSM 14590</strain>
    </source>
</reference>
<dbReference type="Proteomes" id="UP000613002">
    <property type="component" value="Unassembled WGS sequence"/>
</dbReference>
<evidence type="ECO:0000313" key="1">
    <source>
        <dbReference type="EMBL" id="MBB3869304.1"/>
    </source>
</evidence>
<dbReference type="AlphaFoldDB" id="A0AA89NRI9"/>
<name>A0AA89NRI9_9BACL</name>
<organism evidence="1 2">
    <name type="scientific">Parageobacillus toebii NBRC 107807</name>
    <dbReference type="NCBI Taxonomy" id="1223503"/>
    <lineage>
        <taxon>Bacteria</taxon>
        <taxon>Bacillati</taxon>
        <taxon>Bacillota</taxon>
        <taxon>Bacilli</taxon>
        <taxon>Bacillales</taxon>
        <taxon>Anoxybacillaceae</taxon>
        <taxon>Parageobacillus</taxon>
    </lineage>
</organism>
<accession>A0AA89NRI9</accession>
<keyword evidence="2" id="KW-1185">Reference proteome</keyword>
<protein>
    <submittedName>
        <fullName evidence="1">Uncharacterized protein</fullName>
    </submittedName>
</protein>